<evidence type="ECO:0000313" key="3">
    <source>
        <dbReference type="Proteomes" id="UP000316882"/>
    </source>
</evidence>
<reference evidence="2 3" key="1">
    <citation type="submission" date="2019-06" db="EMBL/GenBank/DDBJ databases">
        <title>Whole genome shotgun sequence of Brevibacillus parabrevis NBRC 12334.</title>
        <authorList>
            <person name="Hosoyama A."/>
            <person name="Uohara A."/>
            <person name="Ohji S."/>
            <person name="Ichikawa N."/>
        </authorList>
    </citation>
    <scope>NUCLEOTIDE SEQUENCE [LARGE SCALE GENOMIC DNA]</scope>
    <source>
        <strain evidence="2 3">NBRC 12334</strain>
    </source>
</reference>
<keyword evidence="1" id="KW-0812">Transmembrane</keyword>
<dbReference type="RefSeq" id="WP_122964989.1">
    <property type="nucleotide sequence ID" value="NZ_BJMH01000011.1"/>
</dbReference>
<dbReference type="Proteomes" id="UP000316882">
    <property type="component" value="Unassembled WGS sequence"/>
</dbReference>
<evidence type="ECO:0000256" key="1">
    <source>
        <dbReference type="SAM" id="Phobius"/>
    </source>
</evidence>
<feature type="transmembrane region" description="Helical" evidence="1">
    <location>
        <begin position="43"/>
        <end position="64"/>
    </location>
</feature>
<name>A0A4Y3PEX8_BREPA</name>
<evidence type="ECO:0000313" key="2">
    <source>
        <dbReference type="EMBL" id="GEB33090.1"/>
    </source>
</evidence>
<comment type="caution">
    <text evidence="2">The sequence shown here is derived from an EMBL/GenBank/DDBJ whole genome shotgun (WGS) entry which is preliminary data.</text>
</comment>
<keyword evidence="1" id="KW-1133">Transmembrane helix</keyword>
<accession>A0A4Y3PEX8</accession>
<dbReference type="InterPro" id="IPR024515">
    <property type="entry name" value="DUF3397"/>
</dbReference>
<gene>
    <name evidence="2" type="ORF">BPA01_26700</name>
</gene>
<organism evidence="2 3">
    <name type="scientific">Brevibacillus parabrevis</name>
    <dbReference type="NCBI Taxonomy" id="54914"/>
    <lineage>
        <taxon>Bacteria</taxon>
        <taxon>Bacillati</taxon>
        <taxon>Bacillota</taxon>
        <taxon>Bacilli</taxon>
        <taxon>Bacillales</taxon>
        <taxon>Paenibacillaceae</taxon>
        <taxon>Brevibacillus</taxon>
    </lineage>
</organism>
<keyword evidence="1" id="KW-0472">Membrane</keyword>
<proteinExistence type="predicted"/>
<feature type="transmembrane region" description="Helical" evidence="1">
    <location>
        <begin position="70"/>
        <end position="88"/>
    </location>
</feature>
<feature type="transmembrane region" description="Helical" evidence="1">
    <location>
        <begin position="108"/>
        <end position="126"/>
    </location>
</feature>
<protein>
    <recommendedName>
        <fullName evidence="4">DUF3397 domain-containing protein</fullName>
    </recommendedName>
</protein>
<dbReference type="STRING" id="54914.AV540_22360"/>
<feature type="transmembrane region" description="Helical" evidence="1">
    <location>
        <begin position="12"/>
        <end position="31"/>
    </location>
</feature>
<keyword evidence="3" id="KW-1185">Reference proteome</keyword>
<sequence length="132" mass="15346">MAVWTTFWSYFWGTLTVVPFLGFPLVYLSVYMWKRNKRLAGRWAVNITNFLVIRSAVSAYELIWPEAMSAWWWVSCFFLGAVVLLGWLQVKLKGKLSLKKVGFSAWRLSFLWFGLVYIVLFTTGIIKTMGVV</sequence>
<dbReference type="AlphaFoldDB" id="A0A4Y3PEX8"/>
<dbReference type="Pfam" id="PF11877">
    <property type="entry name" value="DUF3397"/>
    <property type="match status" value="1"/>
</dbReference>
<dbReference type="EMBL" id="BJMH01000011">
    <property type="protein sequence ID" value="GEB33090.1"/>
    <property type="molecule type" value="Genomic_DNA"/>
</dbReference>
<evidence type="ECO:0008006" key="4">
    <source>
        <dbReference type="Google" id="ProtNLM"/>
    </source>
</evidence>